<gene>
    <name evidence="1" type="ORF">QYE76_048864</name>
</gene>
<sequence>MNTVHLRRVFDLFDNNNSNGQIMMDKLALALKSLGLIAGHTGLTTGMRVYVHEGMVDVRGSAADLQEVLKKLGLSQGSNHATVCKMICNIGRDGDGVDFGEFKCMM</sequence>
<dbReference type="AlphaFoldDB" id="A0AAD8SN10"/>
<name>A0AAD8SN10_LOLMU</name>
<reference evidence="1" key="1">
    <citation type="submission" date="2023-07" db="EMBL/GenBank/DDBJ databases">
        <title>A chromosome-level genome assembly of Lolium multiflorum.</title>
        <authorList>
            <person name="Chen Y."/>
            <person name="Copetti D."/>
            <person name="Kolliker R."/>
            <person name="Studer B."/>
        </authorList>
    </citation>
    <scope>NUCLEOTIDE SEQUENCE</scope>
    <source>
        <strain evidence="1">02402/16</strain>
        <tissue evidence="1">Leaf</tissue>
    </source>
</reference>
<accession>A0AAD8SN10</accession>
<proteinExistence type="predicted"/>
<dbReference type="EMBL" id="JAUUTY010000003">
    <property type="protein sequence ID" value="KAK1660705.1"/>
    <property type="molecule type" value="Genomic_DNA"/>
</dbReference>
<comment type="caution">
    <text evidence="1">The sequence shown here is derived from an EMBL/GenBank/DDBJ whole genome shotgun (WGS) entry which is preliminary data.</text>
</comment>
<evidence type="ECO:0000313" key="2">
    <source>
        <dbReference type="Proteomes" id="UP001231189"/>
    </source>
</evidence>
<evidence type="ECO:0000313" key="1">
    <source>
        <dbReference type="EMBL" id="KAK1660705.1"/>
    </source>
</evidence>
<protein>
    <submittedName>
        <fullName evidence="1">Uncharacterized protein</fullName>
    </submittedName>
</protein>
<dbReference type="Gene3D" id="1.10.238.10">
    <property type="entry name" value="EF-hand"/>
    <property type="match status" value="1"/>
</dbReference>
<organism evidence="1 2">
    <name type="scientific">Lolium multiflorum</name>
    <name type="common">Italian ryegrass</name>
    <name type="synonym">Lolium perenne subsp. multiflorum</name>
    <dbReference type="NCBI Taxonomy" id="4521"/>
    <lineage>
        <taxon>Eukaryota</taxon>
        <taxon>Viridiplantae</taxon>
        <taxon>Streptophyta</taxon>
        <taxon>Embryophyta</taxon>
        <taxon>Tracheophyta</taxon>
        <taxon>Spermatophyta</taxon>
        <taxon>Magnoliopsida</taxon>
        <taxon>Liliopsida</taxon>
        <taxon>Poales</taxon>
        <taxon>Poaceae</taxon>
        <taxon>BOP clade</taxon>
        <taxon>Pooideae</taxon>
        <taxon>Poodae</taxon>
        <taxon>Poeae</taxon>
        <taxon>Poeae Chloroplast Group 2 (Poeae type)</taxon>
        <taxon>Loliodinae</taxon>
        <taxon>Loliinae</taxon>
        <taxon>Lolium</taxon>
    </lineage>
</organism>
<dbReference type="InterPro" id="IPR011992">
    <property type="entry name" value="EF-hand-dom_pair"/>
</dbReference>
<keyword evidence="2" id="KW-1185">Reference proteome</keyword>
<dbReference type="SUPFAM" id="SSF47473">
    <property type="entry name" value="EF-hand"/>
    <property type="match status" value="1"/>
</dbReference>
<dbReference type="Proteomes" id="UP001231189">
    <property type="component" value="Unassembled WGS sequence"/>
</dbReference>